<dbReference type="AlphaFoldDB" id="A0A432AWF8"/>
<dbReference type="Proteomes" id="UP000279908">
    <property type="component" value="Unassembled WGS sequence"/>
</dbReference>
<organism evidence="2 3">
    <name type="scientific">Chlorobium phaeovibrioides</name>
    <dbReference type="NCBI Taxonomy" id="1094"/>
    <lineage>
        <taxon>Bacteria</taxon>
        <taxon>Pseudomonadati</taxon>
        <taxon>Chlorobiota</taxon>
        <taxon>Chlorobiia</taxon>
        <taxon>Chlorobiales</taxon>
        <taxon>Chlorobiaceae</taxon>
        <taxon>Chlorobium/Pelodictyon group</taxon>
        <taxon>Chlorobium</taxon>
    </lineage>
</organism>
<evidence type="ECO:0000313" key="2">
    <source>
        <dbReference type="EMBL" id="RTY39474.1"/>
    </source>
</evidence>
<accession>A0A432AWF8</accession>
<name>A0A432AWF8_CHLPH</name>
<sequence>MMHFRVGDPIVYHKPKSSFSPGPRARQVYPLERGEEYHYVVDKFWRVAEVNNDGTIDVITRTGKKHRLSTNDRNITRARLLGALLFRKRFPSVTEA</sequence>
<reference evidence="2 3" key="1">
    <citation type="submission" date="2018-12" db="EMBL/GenBank/DDBJ databases">
        <authorList>
            <person name="Lunina O.N."/>
            <person name="Grouzdev D.S."/>
            <person name="Gorlenko V.M."/>
            <person name="Savvichev A.S."/>
        </authorList>
    </citation>
    <scope>NUCLEOTIDE SEQUENCE [LARGE SCALE GENOMIC DNA]</scope>
    <source>
        <strain evidence="2 3">BrKhr-17</strain>
    </source>
</reference>
<dbReference type="EMBL" id="WUBZ01000004">
    <property type="protein sequence ID" value="MWV53802.1"/>
    <property type="molecule type" value="Genomic_DNA"/>
</dbReference>
<dbReference type="Proteomes" id="UP000489351">
    <property type="component" value="Unassembled WGS sequence"/>
</dbReference>
<evidence type="ECO:0000313" key="4">
    <source>
        <dbReference type="Proteomes" id="UP000489351"/>
    </source>
</evidence>
<keyword evidence="4" id="KW-1185">Reference proteome</keyword>
<comment type="caution">
    <text evidence="2">The sequence shown here is derived from an EMBL/GenBank/DDBJ whole genome shotgun (WGS) entry which is preliminary data.</text>
</comment>
<dbReference type="EMBL" id="RXYK01000002">
    <property type="protein sequence ID" value="RTY39474.1"/>
    <property type="molecule type" value="Genomic_DNA"/>
</dbReference>
<dbReference type="OMA" id="EYHYVVD"/>
<proteinExistence type="predicted"/>
<protein>
    <submittedName>
        <fullName evidence="2">Uncharacterized protein</fullName>
    </submittedName>
</protein>
<reference evidence="1 4" key="2">
    <citation type="submission" date="2019-11" db="EMBL/GenBank/DDBJ databases">
        <title>Green- and brown-colored morphotypes of Chlorobia in the stratified aquatic ecosystems of Kandalaksha Gulf (White Sea): A model for study of the accessory genome evolution.</title>
        <authorList>
            <person name="Grouzdev D.S."/>
        </authorList>
    </citation>
    <scope>NUCLEOTIDE SEQUENCE [LARGE SCALE GENOMIC DNA]</scope>
    <source>
        <strain evidence="1 4">ZM</strain>
    </source>
</reference>
<evidence type="ECO:0000313" key="3">
    <source>
        <dbReference type="Proteomes" id="UP000279908"/>
    </source>
</evidence>
<dbReference type="RefSeq" id="WP_011890891.1">
    <property type="nucleotide sequence ID" value="NZ_CP041698.1"/>
</dbReference>
<gene>
    <name evidence="2" type="ORF">EKD02_02020</name>
    <name evidence="1" type="ORF">GJ685_01815</name>
</gene>
<evidence type="ECO:0000313" key="1">
    <source>
        <dbReference type="EMBL" id="MWV53802.1"/>
    </source>
</evidence>